<keyword evidence="3" id="KW-1185">Reference proteome</keyword>
<evidence type="ECO:0000256" key="1">
    <source>
        <dbReference type="SAM" id="MobiDB-lite"/>
    </source>
</evidence>
<accession>A0A9D4EJM5</accession>
<proteinExistence type="predicted"/>
<dbReference type="Proteomes" id="UP000828390">
    <property type="component" value="Unassembled WGS sequence"/>
</dbReference>
<organism evidence="2 3">
    <name type="scientific">Dreissena polymorpha</name>
    <name type="common">Zebra mussel</name>
    <name type="synonym">Mytilus polymorpha</name>
    <dbReference type="NCBI Taxonomy" id="45954"/>
    <lineage>
        <taxon>Eukaryota</taxon>
        <taxon>Metazoa</taxon>
        <taxon>Spiralia</taxon>
        <taxon>Lophotrochozoa</taxon>
        <taxon>Mollusca</taxon>
        <taxon>Bivalvia</taxon>
        <taxon>Autobranchia</taxon>
        <taxon>Heteroconchia</taxon>
        <taxon>Euheterodonta</taxon>
        <taxon>Imparidentia</taxon>
        <taxon>Neoheterodontei</taxon>
        <taxon>Myida</taxon>
        <taxon>Dreissenoidea</taxon>
        <taxon>Dreissenidae</taxon>
        <taxon>Dreissena</taxon>
    </lineage>
</organism>
<dbReference type="AlphaFoldDB" id="A0A9D4EJM5"/>
<feature type="compositionally biased region" description="Low complexity" evidence="1">
    <location>
        <begin position="50"/>
        <end position="72"/>
    </location>
</feature>
<feature type="region of interest" description="Disordered" evidence="1">
    <location>
        <begin position="1"/>
        <end position="21"/>
    </location>
</feature>
<feature type="region of interest" description="Disordered" evidence="1">
    <location>
        <begin position="47"/>
        <end position="79"/>
    </location>
</feature>
<protein>
    <submittedName>
        <fullName evidence="2">Uncharacterized protein</fullName>
    </submittedName>
</protein>
<reference evidence="2" key="1">
    <citation type="journal article" date="2019" name="bioRxiv">
        <title>The Genome of the Zebra Mussel, Dreissena polymorpha: A Resource for Invasive Species Research.</title>
        <authorList>
            <person name="McCartney M.A."/>
            <person name="Auch B."/>
            <person name="Kono T."/>
            <person name="Mallez S."/>
            <person name="Zhang Y."/>
            <person name="Obille A."/>
            <person name="Becker A."/>
            <person name="Abrahante J.E."/>
            <person name="Garbe J."/>
            <person name="Badalamenti J.P."/>
            <person name="Herman A."/>
            <person name="Mangelson H."/>
            <person name="Liachko I."/>
            <person name="Sullivan S."/>
            <person name="Sone E.D."/>
            <person name="Koren S."/>
            <person name="Silverstein K.A.T."/>
            <person name="Beckman K.B."/>
            <person name="Gohl D.M."/>
        </authorList>
    </citation>
    <scope>NUCLEOTIDE SEQUENCE</scope>
    <source>
        <strain evidence="2">Duluth1</strain>
        <tissue evidence="2">Whole animal</tissue>
    </source>
</reference>
<comment type="caution">
    <text evidence="2">The sequence shown here is derived from an EMBL/GenBank/DDBJ whole genome shotgun (WGS) entry which is preliminary data.</text>
</comment>
<gene>
    <name evidence="2" type="ORF">DPMN_157548</name>
</gene>
<name>A0A9D4EJM5_DREPO</name>
<dbReference type="EMBL" id="JAIWYP010000008">
    <property type="protein sequence ID" value="KAH3779741.1"/>
    <property type="molecule type" value="Genomic_DNA"/>
</dbReference>
<reference evidence="2" key="2">
    <citation type="submission" date="2020-11" db="EMBL/GenBank/DDBJ databases">
        <authorList>
            <person name="McCartney M.A."/>
            <person name="Auch B."/>
            <person name="Kono T."/>
            <person name="Mallez S."/>
            <person name="Becker A."/>
            <person name="Gohl D.M."/>
            <person name="Silverstein K.A.T."/>
            <person name="Koren S."/>
            <person name="Bechman K.B."/>
            <person name="Herman A."/>
            <person name="Abrahante J.E."/>
            <person name="Garbe J."/>
        </authorList>
    </citation>
    <scope>NUCLEOTIDE SEQUENCE</scope>
    <source>
        <strain evidence="2">Duluth1</strain>
        <tissue evidence="2">Whole animal</tissue>
    </source>
</reference>
<evidence type="ECO:0000313" key="2">
    <source>
        <dbReference type="EMBL" id="KAH3779741.1"/>
    </source>
</evidence>
<sequence>METNESSGIKGYIEDRRKGAVKSNKDTLLTSISGMINKISLRWHRGDIHSSSSSNNNSSRSSSSNSSSTNSSMLCYGGV</sequence>
<evidence type="ECO:0000313" key="3">
    <source>
        <dbReference type="Proteomes" id="UP000828390"/>
    </source>
</evidence>